<organism evidence="1 2">
    <name type="scientific">Artomyces pyxidatus</name>
    <dbReference type="NCBI Taxonomy" id="48021"/>
    <lineage>
        <taxon>Eukaryota</taxon>
        <taxon>Fungi</taxon>
        <taxon>Dikarya</taxon>
        <taxon>Basidiomycota</taxon>
        <taxon>Agaricomycotina</taxon>
        <taxon>Agaricomycetes</taxon>
        <taxon>Russulales</taxon>
        <taxon>Auriscalpiaceae</taxon>
        <taxon>Artomyces</taxon>
    </lineage>
</organism>
<dbReference type="Proteomes" id="UP000814140">
    <property type="component" value="Unassembled WGS sequence"/>
</dbReference>
<protein>
    <submittedName>
        <fullName evidence="1">Uncharacterized protein</fullName>
    </submittedName>
</protein>
<keyword evidence="2" id="KW-1185">Reference proteome</keyword>
<comment type="caution">
    <text evidence="1">The sequence shown here is derived from an EMBL/GenBank/DDBJ whole genome shotgun (WGS) entry which is preliminary data.</text>
</comment>
<reference evidence="1" key="1">
    <citation type="submission" date="2021-03" db="EMBL/GenBank/DDBJ databases">
        <authorList>
            <consortium name="DOE Joint Genome Institute"/>
            <person name="Ahrendt S."/>
            <person name="Looney B.P."/>
            <person name="Miyauchi S."/>
            <person name="Morin E."/>
            <person name="Drula E."/>
            <person name="Courty P.E."/>
            <person name="Chicoki N."/>
            <person name="Fauchery L."/>
            <person name="Kohler A."/>
            <person name="Kuo A."/>
            <person name="Labutti K."/>
            <person name="Pangilinan J."/>
            <person name="Lipzen A."/>
            <person name="Riley R."/>
            <person name="Andreopoulos W."/>
            <person name="He G."/>
            <person name="Johnson J."/>
            <person name="Barry K.W."/>
            <person name="Grigoriev I.V."/>
            <person name="Nagy L."/>
            <person name="Hibbett D."/>
            <person name="Henrissat B."/>
            <person name="Matheny P.B."/>
            <person name="Labbe J."/>
            <person name="Martin F."/>
        </authorList>
    </citation>
    <scope>NUCLEOTIDE SEQUENCE</scope>
    <source>
        <strain evidence="1">HHB10654</strain>
    </source>
</reference>
<gene>
    <name evidence="1" type="ORF">BV25DRAFT_1641928</name>
</gene>
<reference evidence="1" key="2">
    <citation type="journal article" date="2022" name="New Phytol.">
        <title>Evolutionary transition to the ectomycorrhizal habit in the genomes of a hyperdiverse lineage of mushroom-forming fungi.</title>
        <authorList>
            <person name="Looney B."/>
            <person name="Miyauchi S."/>
            <person name="Morin E."/>
            <person name="Drula E."/>
            <person name="Courty P.E."/>
            <person name="Kohler A."/>
            <person name="Kuo A."/>
            <person name="LaButti K."/>
            <person name="Pangilinan J."/>
            <person name="Lipzen A."/>
            <person name="Riley R."/>
            <person name="Andreopoulos W."/>
            <person name="He G."/>
            <person name="Johnson J."/>
            <person name="Nolan M."/>
            <person name="Tritt A."/>
            <person name="Barry K.W."/>
            <person name="Grigoriev I.V."/>
            <person name="Nagy L.G."/>
            <person name="Hibbett D."/>
            <person name="Henrissat B."/>
            <person name="Matheny P.B."/>
            <person name="Labbe J."/>
            <person name="Martin F.M."/>
        </authorList>
    </citation>
    <scope>NUCLEOTIDE SEQUENCE</scope>
    <source>
        <strain evidence="1">HHB10654</strain>
    </source>
</reference>
<dbReference type="EMBL" id="MU277268">
    <property type="protein sequence ID" value="KAI0056225.1"/>
    <property type="molecule type" value="Genomic_DNA"/>
</dbReference>
<sequence length="250" mass="27006">MSKACREWARQGQAEGVRPCAITAEEEERKKKRENRWRRAITLVDSGGDSSNVDVGSSSARAFPPHPGSIVGNFFHLPHCISNSFSLSSRVALSHVLSIVTPSCKADPLYSPPERASILCPNGSARSHHEYSSRVAAGCPSTASEGAGTSRLPSARVPCLLLAGGWSSLSLSAYRLVDSVLVLFSVASTLLHSTSLRLSCFLRRTFRMILDPLSWSSCAEFLSGYRNQRASDCICNTLPCLVARRPSAPP</sequence>
<evidence type="ECO:0000313" key="1">
    <source>
        <dbReference type="EMBL" id="KAI0056225.1"/>
    </source>
</evidence>
<evidence type="ECO:0000313" key="2">
    <source>
        <dbReference type="Proteomes" id="UP000814140"/>
    </source>
</evidence>
<accession>A0ACB8SIH4</accession>
<proteinExistence type="predicted"/>
<name>A0ACB8SIH4_9AGAM</name>